<dbReference type="EMBL" id="JH688052">
    <property type="protein sequence ID" value="EJD33903.1"/>
    <property type="molecule type" value="Genomic_DNA"/>
</dbReference>
<feature type="non-terminal residue" evidence="1">
    <location>
        <position position="218"/>
    </location>
</feature>
<dbReference type="SUPFAM" id="SSF46785">
    <property type="entry name" value="Winged helix' DNA-binding domain"/>
    <property type="match status" value="1"/>
</dbReference>
<proteinExistence type="predicted"/>
<reference evidence="2" key="1">
    <citation type="journal article" date="2012" name="Science">
        <title>The Paleozoic origin of enzymatic lignin decomposition reconstructed from 31 fungal genomes.</title>
        <authorList>
            <person name="Floudas D."/>
            <person name="Binder M."/>
            <person name="Riley R."/>
            <person name="Barry K."/>
            <person name="Blanchette R.A."/>
            <person name="Henrissat B."/>
            <person name="Martinez A.T."/>
            <person name="Otillar R."/>
            <person name="Spatafora J.W."/>
            <person name="Yadav J.S."/>
            <person name="Aerts A."/>
            <person name="Benoit I."/>
            <person name="Boyd A."/>
            <person name="Carlson A."/>
            <person name="Copeland A."/>
            <person name="Coutinho P.M."/>
            <person name="de Vries R.P."/>
            <person name="Ferreira P."/>
            <person name="Findley K."/>
            <person name="Foster B."/>
            <person name="Gaskell J."/>
            <person name="Glotzer D."/>
            <person name="Gorecki P."/>
            <person name="Heitman J."/>
            <person name="Hesse C."/>
            <person name="Hori C."/>
            <person name="Igarashi K."/>
            <person name="Jurgens J.A."/>
            <person name="Kallen N."/>
            <person name="Kersten P."/>
            <person name="Kohler A."/>
            <person name="Kuees U."/>
            <person name="Kumar T.K.A."/>
            <person name="Kuo A."/>
            <person name="LaButti K."/>
            <person name="Larrondo L.F."/>
            <person name="Lindquist E."/>
            <person name="Ling A."/>
            <person name="Lombard V."/>
            <person name="Lucas S."/>
            <person name="Lundell T."/>
            <person name="Martin R."/>
            <person name="McLaughlin D.J."/>
            <person name="Morgenstern I."/>
            <person name="Morin E."/>
            <person name="Murat C."/>
            <person name="Nagy L.G."/>
            <person name="Nolan M."/>
            <person name="Ohm R.A."/>
            <person name="Patyshakuliyeva A."/>
            <person name="Rokas A."/>
            <person name="Ruiz-Duenas F.J."/>
            <person name="Sabat G."/>
            <person name="Salamov A."/>
            <person name="Samejima M."/>
            <person name="Schmutz J."/>
            <person name="Slot J.C."/>
            <person name="St John F."/>
            <person name="Stenlid J."/>
            <person name="Sun H."/>
            <person name="Sun S."/>
            <person name="Syed K."/>
            <person name="Tsang A."/>
            <person name="Wiebenga A."/>
            <person name="Young D."/>
            <person name="Pisabarro A."/>
            <person name="Eastwood D.C."/>
            <person name="Martin F."/>
            <person name="Cullen D."/>
            <person name="Grigoriev I.V."/>
            <person name="Hibbett D.S."/>
        </authorList>
    </citation>
    <scope>NUCLEOTIDE SEQUENCE [LARGE SCALE GENOMIC DNA]</scope>
    <source>
        <strain evidence="2">TFB10046</strain>
    </source>
</reference>
<evidence type="ECO:0000313" key="1">
    <source>
        <dbReference type="EMBL" id="EJD33903.1"/>
    </source>
</evidence>
<dbReference type="SUPFAM" id="SSF48371">
    <property type="entry name" value="ARM repeat"/>
    <property type="match status" value="1"/>
</dbReference>
<evidence type="ECO:0000313" key="2">
    <source>
        <dbReference type="Proteomes" id="UP000006514"/>
    </source>
</evidence>
<dbReference type="Proteomes" id="UP000006514">
    <property type="component" value="Unassembled WGS sequence"/>
</dbReference>
<dbReference type="GO" id="GO:0043022">
    <property type="term" value="F:ribosome binding"/>
    <property type="evidence" value="ECO:0007669"/>
    <property type="project" value="InterPro"/>
</dbReference>
<name>J0LBR2_AURST</name>
<organism evidence="1 2">
    <name type="scientific">Auricularia subglabra (strain TFB-10046 / SS5)</name>
    <name type="common">White-rot fungus</name>
    <name type="synonym">Auricularia delicata (strain TFB10046)</name>
    <dbReference type="NCBI Taxonomy" id="717982"/>
    <lineage>
        <taxon>Eukaryota</taxon>
        <taxon>Fungi</taxon>
        <taxon>Dikarya</taxon>
        <taxon>Basidiomycota</taxon>
        <taxon>Agaricomycotina</taxon>
        <taxon>Agaricomycetes</taxon>
        <taxon>Auriculariales</taxon>
        <taxon>Auriculariaceae</taxon>
        <taxon>Auricularia</taxon>
    </lineage>
</organism>
<dbReference type="InterPro" id="IPR009374">
    <property type="entry name" value="eIF3k"/>
</dbReference>
<dbReference type="GO" id="GO:0006446">
    <property type="term" value="P:regulation of translational initiation"/>
    <property type="evidence" value="ECO:0007669"/>
    <property type="project" value="InterPro"/>
</dbReference>
<protein>
    <submittedName>
        <fullName evidence="1">ARM repeat-containing protein</fullName>
    </submittedName>
</protein>
<dbReference type="InterPro" id="IPR036390">
    <property type="entry name" value="WH_DNA-bd_sf"/>
</dbReference>
<sequence length="218" mass="23806">TFSPSLNPATRPEGIDALVSGVDRYNPSNISVLEDYLYHQIRNGEYDCFANLAVLKLYAIQLDLYNPDVAINILPKALCAAPLPDFNLCVALLGQRTASVDEDTEDHLPGAPPRAAATLVAAAALPLPGVLGGVRGRRTRSAARLHRPVHRLRGRCARGRRARRARDRLASYFNLQGEELDAYIAKLGWTQDNGVVSVPANPDNTIQASVVRENIQFN</sequence>
<feature type="non-terminal residue" evidence="1">
    <location>
        <position position="1"/>
    </location>
</feature>
<dbReference type="eggNOG" id="KOG3252">
    <property type="taxonomic scope" value="Eukaryota"/>
</dbReference>
<dbReference type="InterPro" id="IPR016020">
    <property type="entry name" value="Transl_init_fac_sub12_N_euk"/>
</dbReference>
<keyword evidence="2" id="KW-1185">Reference proteome</keyword>
<dbReference type="KEGG" id="adl:AURDEDRAFT_117802"/>
<dbReference type="InterPro" id="IPR016024">
    <property type="entry name" value="ARM-type_fold"/>
</dbReference>
<dbReference type="PANTHER" id="PTHR13022:SF0">
    <property type="entry name" value="EUKARYOTIC TRANSLATION INITIATION FACTOR 3 SUBUNIT K"/>
    <property type="match status" value="1"/>
</dbReference>
<dbReference type="Gene3D" id="1.25.40.250">
    <property type="entry name" value="ARM repeat, domain 1"/>
    <property type="match status" value="1"/>
</dbReference>
<dbReference type="GO" id="GO:0005852">
    <property type="term" value="C:eukaryotic translation initiation factor 3 complex"/>
    <property type="evidence" value="ECO:0007669"/>
    <property type="project" value="InterPro"/>
</dbReference>
<dbReference type="OrthoDB" id="337745at2759"/>
<dbReference type="AlphaFoldDB" id="J0LBR2"/>
<dbReference type="InterPro" id="IPR036388">
    <property type="entry name" value="WH-like_DNA-bd_sf"/>
</dbReference>
<dbReference type="PANTHER" id="PTHR13022">
    <property type="entry name" value="EUKARYOTIC TRANSLATION INITIATION FACTOR 3 SUBUNIT 11"/>
    <property type="match status" value="1"/>
</dbReference>
<gene>
    <name evidence="1" type="ORF">AURDEDRAFT_117802</name>
</gene>
<dbReference type="Gene3D" id="1.10.10.10">
    <property type="entry name" value="Winged helix-like DNA-binding domain superfamily/Winged helix DNA-binding domain"/>
    <property type="match status" value="1"/>
</dbReference>
<dbReference type="GO" id="GO:0003743">
    <property type="term" value="F:translation initiation factor activity"/>
    <property type="evidence" value="ECO:0007669"/>
    <property type="project" value="InterPro"/>
</dbReference>
<accession>J0LBR2</accession>
<dbReference type="InParanoid" id="J0LBR2"/>